<dbReference type="GO" id="GO:0016491">
    <property type="term" value="F:oxidoreductase activity"/>
    <property type="evidence" value="ECO:0007669"/>
    <property type="project" value="UniProtKB-KW"/>
</dbReference>
<organism evidence="5 6">
    <name type="scientific">Inhella crocodyli</name>
    <dbReference type="NCBI Taxonomy" id="2499851"/>
    <lineage>
        <taxon>Bacteria</taxon>
        <taxon>Pseudomonadati</taxon>
        <taxon>Pseudomonadota</taxon>
        <taxon>Betaproteobacteria</taxon>
        <taxon>Burkholderiales</taxon>
        <taxon>Sphaerotilaceae</taxon>
        <taxon>Inhella</taxon>
    </lineage>
</organism>
<keyword evidence="6" id="KW-1185">Reference proteome</keyword>
<evidence type="ECO:0000256" key="1">
    <source>
        <dbReference type="ARBA" id="ARBA00010928"/>
    </source>
</evidence>
<sequence>MNAPLRIGILGAARIAAGFCQGVAPSSAVQVTAVASRSAERAAAFAQAQAVPRVLPDYEAVLGDPDIDAVYIPLSNDQHVPWALRALAAGKHVLCEKPMALSVDDVDRLQAASEAAGRTVLEAFPYRFQPQTLELLARVRGGQIGTLRQLSGEFGFTLRNDADYRLDPALGGGALWDVGVYPLSMVRALAGRLPASVQASATWGPGGADHALAAVLTWDDGLMATVQCRFDALVHRHLRIVGSEGALACGFHNHVGPGLDWIEVYRGYEGQREPVPQGNGFRLEAEALAALARGEPPHPHWPTWAETRDTTRLVQALLESARSGAVRRP</sequence>
<dbReference type="Pfam" id="PF01408">
    <property type="entry name" value="GFO_IDH_MocA"/>
    <property type="match status" value="1"/>
</dbReference>
<keyword evidence="2" id="KW-0560">Oxidoreductase</keyword>
<dbReference type="GO" id="GO:0000166">
    <property type="term" value="F:nucleotide binding"/>
    <property type="evidence" value="ECO:0007669"/>
    <property type="project" value="InterPro"/>
</dbReference>
<dbReference type="InterPro" id="IPR055170">
    <property type="entry name" value="GFO_IDH_MocA-like_dom"/>
</dbReference>
<dbReference type="RefSeq" id="WP_127683352.1">
    <property type="nucleotide sequence ID" value="NZ_SACM01000003.1"/>
</dbReference>
<feature type="domain" description="GFO/IDH/MocA-like oxidoreductase" evidence="4">
    <location>
        <begin position="135"/>
        <end position="247"/>
    </location>
</feature>
<evidence type="ECO:0000259" key="4">
    <source>
        <dbReference type="Pfam" id="PF22725"/>
    </source>
</evidence>
<name>A0A437LHV3_9BURK</name>
<dbReference type="InterPro" id="IPR036291">
    <property type="entry name" value="NAD(P)-bd_dom_sf"/>
</dbReference>
<dbReference type="SUPFAM" id="SSF55347">
    <property type="entry name" value="Glyceraldehyde-3-phosphate dehydrogenase-like, C-terminal domain"/>
    <property type="match status" value="1"/>
</dbReference>
<accession>A0A437LHV3</accession>
<dbReference type="OrthoDB" id="9793050at2"/>
<dbReference type="Proteomes" id="UP000288587">
    <property type="component" value="Unassembled WGS sequence"/>
</dbReference>
<comment type="similarity">
    <text evidence="1">Belongs to the Gfo/Idh/MocA family.</text>
</comment>
<protein>
    <submittedName>
        <fullName evidence="5">Gfo/Idh/MocA family oxidoreductase</fullName>
    </submittedName>
</protein>
<gene>
    <name evidence="5" type="ORF">EOD73_12585</name>
</gene>
<dbReference type="InterPro" id="IPR000683">
    <property type="entry name" value="Gfo/Idh/MocA-like_OxRdtase_N"/>
</dbReference>
<dbReference type="PANTHER" id="PTHR22604:SF105">
    <property type="entry name" value="TRANS-1,2-DIHYDROBENZENE-1,2-DIOL DEHYDROGENASE"/>
    <property type="match status" value="1"/>
</dbReference>
<reference evidence="5 6" key="1">
    <citation type="submission" date="2019-01" db="EMBL/GenBank/DDBJ databases">
        <authorList>
            <person name="Chen W.-M."/>
        </authorList>
    </citation>
    <scope>NUCLEOTIDE SEQUENCE [LARGE SCALE GENOMIC DNA]</scope>
    <source>
        <strain evidence="5 6">CCP-18</strain>
    </source>
</reference>
<evidence type="ECO:0000256" key="2">
    <source>
        <dbReference type="ARBA" id="ARBA00023002"/>
    </source>
</evidence>
<proteinExistence type="inferred from homology"/>
<dbReference type="Gene3D" id="3.40.50.720">
    <property type="entry name" value="NAD(P)-binding Rossmann-like Domain"/>
    <property type="match status" value="1"/>
</dbReference>
<dbReference type="Pfam" id="PF22725">
    <property type="entry name" value="GFO_IDH_MocA_C3"/>
    <property type="match status" value="1"/>
</dbReference>
<dbReference type="Gene3D" id="3.30.360.10">
    <property type="entry name" value="Dihydrodipicolinate Reductase, domain 2"/>
    <property type="match status" value="1"/>
</dbReference>
<dbReference type="EMBL" id="SACM01000003">
    <property type="protein sequence ID" value="RVT84949.1"/>
    <property type="molecule type" value="Genomic_DNA"/>
</dbReference>
<dbReference type="AlphaFoldDB" id="A0A437LHV3"/>
<dbReference type="InterPro" id="IPR050984">
    <property type="entry name" value="Gfo/Idh/MocA_domain"/>
</dbReference>
<evidence type="ECO:0000313" key="6">
    <source>
        <dbReference type="Proteomes" id="UP000288587"/>
    </source>
</evidence>
<comment type="caution">
    <text evidence="5">The sequence shown here is derived from an EMBL/GenBank/DDBJ whole genome shotgun (WGS) entry which is preliminary data.</text>
</comment>
<evidence type="ECO:0000259" key="3">
    <source>
        <dbReference type="Pfam" id="PF01408"/>
    </source>
</evidence>
<dbReference type="PANTHER" id="PTHR22604">
    <property type="entry name" value="OXIDOREDUCTASES"/>
    <property type="match status" value="1"/>
</dbReference>
<dbReference type="SUPFAM" id="SSF51735">
    <property type="entry name" value="NAD(P)-binding Rossmann-fold domains"/>
    <property type="match status" value="1"/>
</dbReference>
<evidence type="ECO:0000313" key="5">
    <source>
        <dbReference type="EMBL" id="RVT84949.1"/>
    </source>
</evidence>
<feature type="domain" description="Gfo/Idh/MocA-like oxidoreductase N-terminal" evidence="3">
    <location>
        <begin position="5"/>
        <end position="122"/>
    </location>
</feature>